<comment type="caution">
    <text evidence="2">The sequence shown here is derived from an EMBL/GenBank/DDBJ whole genome shotgun (WGS) entry which is preliminary data.</text>
</comment>
<evidence type="ECO:0000256" key="1">
    <source>
        <dbReference type="SAM" id="MobiDB-lite"/>
    </source>
</evidence>
<evidence type="ECO:0000313" key="3">
    <source>
        <dbReference type="Proteomes" id="UP001499884"/>
    </source>
</evidence>
<evidence type="ECO:0000313" key="2">
    <source>
        <dbReference type="EMBL" id="GAA3727109.1"/>
    </source>
</evidence>
<sequence length="122" mass="13075">MNGTLHPPDRAPKARQATFPEAWSGVKKPRAGGPGRGGRWVVSRTEGGRTAQALLRVPALAVEAPRWWRSLAETQRALRRMMRGIPSPSRCSWSVTPICGTPSLGYVIGASADAGFLRAASL</sequence>
<feature type="region of interest" description="Disordered" evidence="1">
    <location>
        <begin position="1"/>
        <end position="39"/>
    </location>
</feature>
<dbReference type="EMBL" id="BAABEP010000014">
    <property type="protein sequence ID" value="GAA3727109.1"/>
    <property type="molecule type" value="Genomic_DNA"/>
</dbReference>
<accession>A0ABP7F0H3</accession>
<protein>
    <submittedName>
        <fullName evidence="2">Uncharacterized protein</fullName>
    </submittedName>
</protein>
<keyword evidence="3" id="KW-1185">Reference proteome</keyword>
<name>A0ABP7F0H3_9ACTN</name>
<reference evidence="3" key="1">
    <citation type="journal article" date="2019" name="Int. J. Syst. Evol. Microbiol.">
        <title>The Global Catalogue of Microorganisms (GCM) 10K type strain sequencing project: providing services to taxonomists for standard genome sequencing and annotation.</title>
        <authorList>
            <consortium name="The Broad Institute Genomics Platform"/>
            <consortium name="The Broad Institute Genome Sequencing Center for Infectious Disease"/>
            <person name="Wu L."/>
            <person name="Ma J."/>
        </authorList>
    </citation>
    <scope>NUCLEOTIDE SEQUENCE [LARGE SCALE GENOMIC DNA]</scope>
    <source>
        <strain evidence="3">JCM 30846</strain>
    </source>
</reference>
<dbReference type="Proteomes" id="UP001499884">
    <property type="component" value="Unassembled WGS sequence"/>
</dbReference>
<organism evidence="2 3">
    <name type="scientific">Streptomyces tremellae</name>
    <dbReference type="NCBI Taxonomy" id="1124239"/>
    <lineage>
        <taxon>Bacteria</taxon>
        <taxon>Bacillati</taxon>
        <taxon>Actinomycetota</taxon>
        <taxon>Actinomycetes</taxon>
        <taxon>Kitasatosporales</taxon>
        <taxon>Streptomycetaceae</taxon>
        <taxon>Streptomyces</taxon>
    </lineage>
</organism>
<gene>
    <name evidence="2" type="ORF">GCM10023082_26340</name>
</gene>
<proteinExistence type="predicted"/>